<keyword evidence="4 5" id="KW-0131">Cell cycle</keyword>
<dbReference type="SUPFAM" id="SSF46785">
    <property type="entry name" value="Winged helix' DNA-binding domain"/>
    <property type="match status" value="2"/>
</dbReference>
<sequence>MEEPQRQEPQRPNLSRPEEPLDELLAAAEALLFVAGDEGLTVERLGEALGVSRRTVEGILRRLEELYARPGRGLTLVRSGSVYLLATRPELERYLLRLAIGRKAGTLSPSALETLAIIAYRQPITRAEIEEIRGVRSEQAIRTLLEKGLIEERGRLEVAGRPIVYGTTVRFLQQFGLTSLDDLPPLPED</sequence>
<evidence type="ECO:0000256" key="4">
    <source>
        <dbReference type="ARBA" id="ARBA00023306"/>
    </source>
</evidence>
<dbReference type="InterPro" id="IPR036388">
    <property type="entry name" value="WH-like_DNA-bd_sf"/>
</dbReference>
<dbReference type="GO" id="GO:0051304">
    <property type="term" value="P:chromosome separation"/>
    <property type="evidence" value="ECO:0007669"/>
    <property type="project" value="InterPro"/>
</dbReference>
<comment type="function">
    <text evidence="5">Participates in chromosomal partition during cell division. May act via the formation of a condensin-like complex containing Smc and ScpA that pull DNA away from mid-cell into both cell halves.</text>
</comment>
<evidence type="ECO:0000256" key="2">
    <source>
        <dbReference type="ARBA" id="ARBA00022618"/>
    </source>
</evidence>
<keyword evidence="2 5" id="KW-0132">Cell division</keyword>
<dbReference type="RefSeq" id="WP_272999440.1">
    <property type="nucleotide sequence ID" value="NZ_PEBV01000002.1"/>
</dbReference>
<gene>
    <name evidence="5" type="primary">scpB</name>
    <name evidence="6" type="ORF">HSCHL_2220</name>
</gene>
<dbReference type="InterPro" id="IPR036390">
    <property type="entry name" value="WH_DNA-bd_sf"/>
</dbReference>
<dbReference type="PIRSF" id="PIRSF019345">
    <property type="entry name" value="ScpB"/>
    <property type="match status" value="1"/>
</dbReference>
<keyword evidence="1 5" id="KW-0963">Cytoplasm</keyword>
<dbReference type="AlphaFoldDB" id="A0A2T5GEN0"/>
<dbReference type="GO" id="GO:0051301">
    <property type="term" value="P:cell division"/>
    <property type="evidence" value="ECO:0007669"/>
    <property type="project" value="UniProtKB-KW"/>
</dbReference>
<protein>
    <recommendedName>
        <fullName evidence="5">Segregation and condensation protein B</fullName>
    </recommendedName>
</protein>
<proteinExistence type="inferred from homology"/>
<evidence type="ECO:0000256" key="3">
    <source>
        <dbReference type="ARBA" id="ARBA00022829"/>
    </source>
</evidence>
<evidence type="ECO:0000256" key="5">
    <source>
        <dbReference type="HAMAP-Rule" id="MF_01804"/>
    </source>
</evidence>
<evidence type="ECO:0000313" key="7">
    <source>
        <dbReference type="Proteomes" id="UP000244180"/>
    </source>
</evidence>
<keyword evidence="3 5" id="KW-0159">Chromosome partition</keyword>
<dbReference type="NCBIfam" id="TIGR00281">
    <property type="entry name" value="SMC-Scp complex subunit ScpB"/>
    <property type="match status" value="1"/>
</dbReference>
<dbReference type="EMBL" id="PEBV01000002">
    <property type="protein sequence ID" value="PTQ54629.1"/>
    <property type="molecule type" value="Genomic_DNA"/>
</dbReference>
<dbReference type="InterPro" id="IPR005234">
    <property type="entry name" value="ScpB_csome_segregation"/>
</dbReference>
<accession>A0A2T5GEN0</accession>
<dbReference type="Gene3D" id="1.10.10.10">
    <property type="entry name" value="Winged helix-like DNA-binding domain superfamily/Winged helix DNA-binding domain"/>
    <property type="match status" value="2"/>
</dbReference>
<dbReference type="Pfam" id="PF04079">
    <property type="entry name" value="SMC_ScpB"/>
    <property type="match status" value="1"/>
</dbReference>
<dbReference type="GO" id="GO:0005737">
    <property type="term" value="C:cytoplasm"/>
    <property type="evidence" value="ECO:0007669"/>
    <property type="project" value="UniProtKB-SubCell"/>
</dbReference>
<comment type="similarity">
    <text evidence="5">Belongs to the ScpB family.</text>
</comment>
<organism evidence="6 7">
    <name type="scientific">Hydrogenibacillus schlegelii</name>
    <name type="common">Bacillus schlegelii</name>
    <dbReference type="NCBI Taxonomy" id="1484"/>
    <lineage>
        <taxon>Bacteria</taxon>
        <taxon>Bacillati</taxon>
        <taxon>Bacillota</taxon>
        <taxon>Bacilli</taxon>
        <taxon>Bacillales</taxon>
        <taxon>Bacillales Family X. Incertae Sedis</taxon>
        <taxon>Hydrogenibacillus</taxon>
    </lineage>
</organism>
<dbReference type="PANTHER" id="PTHR34298">
    <property type="entry name" value="SEGREGATION AND CONDENSATION PROTEIN B"/>
    <property type="match status" value="1"/>
</dbReference>
<comment type="subunit">
    <text evidence="5">Homodimer. Homodimerization may be required to stabilize the binding of ScpA to the Smc head domains. Component of a cohesin-like complex composed of ScpA, ScpB and the Smc homodimer, in which ScpA and ScpB bind to the head domain of Smc. The presence of the three proteins is required for the association of the complex with DNA.</text>
</comment>
<evidence type="ECO:0000256" key="1">
    <source>
        <dbReference type="ARBA" id="ARBA00022490"/>
    </source>
</evidence>
<dbReference type="HAMAP" id="MF_01804">
    <property type="entry name" value="ScpB"/>
    <property type="match status" value="1"/>
</dbReference>
<dbReference type="GO" id="GO:0006260">
    <property type="term" value="P:DNA replication"/>
    <property type="evidence" value="ECO:0007669"/>
    <property type="project" value="UniProtKB-UniRule"/>
</dbReference>
<name>A0A2T5GEN0_HYDSH</name>
<comment type="subcellular location">
    <subcellularLocation>
        <location evidence="5">Cytoplasm</location>
    </subcellularLocation>
    <text evidence="5">Associated with two foci at the outer edges of the nucleoid region in young cells, and at four foci within both cell halves in older cells.</text>
</comment>
<dbReference type="PANTHER" id="PTHR34298:SF2">
    <property type="entry name" value="SEGREGATION AND CONDENSATION PROTEIN B"/>
    <property type="match status" value="1"/>
</dbReference>
<reference evidence="6 7" key="1">
    <citation type="submission" date="2017-08" db="EMBL/GenBank/DDBJ databases">
        <title>Burning lignite coal seam in the remote Altai Mountains harbors a hydrogen-driven thermophilic microbial community.</title>
        <authorList>
            <person name="Kadnikov V.V."/>
            <person name="Mardanov A.V."/>
            <person name="Ivasenko D."/>
            <person name="Beletsky A.V."/>
            <person name="Karnachuk O.V."/>
            <person name="Ravin N.V."/>
        </authorList>
    </citation>
    <scope>NUCLEOTIDE SEQUENCE [LARGE SCALE GENOMIC DNA]</scope>
    <source>
        <strain evidence="6">AL33</strain>
    </source>
</reference>
<dbReference type="Proteomes" id="UP000244180">
    <property type="component" value="Unassembled WGS sequence"/>
</dbReference>
<evidence type="ECO:0000313" key="6">
    <source>
        <dbReference type="EMBL" id="PTQ54629.1"/>
    </source>
</evidence>
<comment type="caution">
    <text evidence="6">The sequence shown here is derived from an EMBL/GenBank/DDBJ whole genome shotgun (WGS) entry which is preliminary data.</text>
</comment>